<evidence type="ECO:0000256" key="5">
    <source>
        <dbReference type="SAM" id="SignalP"/>
    </source>
</evidence>
<feature type="chain" id="PRO_5045673357" evidence="5">
    <location>
        <begin position="29"/>
        <end position="529"/>
    </location>
</feature>
<dbReference type="Proteomes" id="UP001501414">
    <property type="component" value="Unassembled WGS sequence"/>
</dbReference>
<dbReference type="PIRSF" id="PIRSF002741">
    <property type="entry name" value="MppA"/>
    <property type="match status" value="1"/>
</dbReference>
<dbReference type="PANTHER" id="PTHR30290">
    <property type="entry name" value="PERIPLASMIC BINDING COMPONENT OF ABC TRANSPORTER"/>
    <property type="match status" value="1"/>
</dbReference>
<keyword evidence="4 5" id="KW-0732">Signal</keyword>
<protein>
    <submittedName>
        <fullName evidence="7">ABC transporter substrate-binding protein</fullName>
    </submittedName>
</protein>
<dbReference type="PANTHER" id="PTHR30290:SF10">
    <property type="entry name" value="PERIPLASMIC OLIGOPEPTIDE-BINDING PROTEIN-RELATED"/>
    <property type="match status" value="1"/>
</dbReference>
<keyword evidence="3" id="KW-0813">Transport</keyword>
<dbReference type="SUPFAM" id="SSF53850">
    <property type="entry name" value="Periplasmic binding protein-like II"/>
    <property type="match status" value="1"/>
</dbReference>
<sequence>MIIGTRRRPVLAATALAIAMLLTGCAGAAGPAGPAGGEPVRGGTAVIGTPVDPGCIDPHQLQQRAMLSITRQVTDSLVHQDTDTGRIEPWLAEWTVGPDGRSYTFDLRDDVTFSDGTPLTAEVVKGNIDAVLEMGARAIVAGPYLRNVQEVTVDAPDRVTIALAEPDAQLLQGLSTPSLGIVGAATLAGSPDDRCRGGIVGTGPFTLTDFVSGQRVELARRDGYAWAPAAFANQGEAHLDTVEFRQFPDASVRLGSLLSNQIDLTVEMQPQDIAQAEAAGMTPVLRPNPGFTNSLFVNADRAPLDDPAIREALQVGFDRAVVVPTALDVTDIPSTAVLSSTTPMYTDMADRLGFDAARATQALDEAGWVPGPDGVRVRDGQRASFDVMYFTPIYLLYVPLLELMRQQYGEIGIEMNLEPVPLAVGTERQRNLDFDARMSGLTRADPGVLESQIYRGDDELNAVLTAQRQATDEDRRQELVDEASGMILDRGYNIPIHELILPMAANPRVQGVELDATNGLLLSGLWRAG</sequence>
<evidence type="ECO:0000256" key="1">
    <source>
        <dbReference type="ARBA" id="ARBA00004196"/>
    </source>
</evidence>
<keyword evidence="8" id="KW-1185">Reference proteome</keyword>
<dbReference type="InterPro" id="IPR030678">
    <property type="entry name" value="Peptide/Ni-bd"/>
</dbReference>
<evidence type="ECO:0000256" key="3">
    <source>
        <dbReference type="ARBA" id="ARBA00022448"/>
    </source>
</evidence>
<dbReference type="RefSeq" id="WP_344019451.1">
    <property type="nucleotide sequence ID" value="NZ_BAAAJK010000005.1"/>
</dbReference>
<dbReference type="InterPro" id="IPR000914">
    <property type="entry name" value="SBP_5_dom"/>
</dbReference>
<dbReference type="EMBL" id="BAAAJK010000005">
    <property type="protein sequence ID" value="GAA1383618.1"/>
    <property type="molecule type" value="Genomic_DNA"/>
</dbReference>
<proteinExistence type="inferred from homology"/>
<evidence type="ECO:0000313" key="8">
    <source>
        <dbReference type="Proteomes" id="UP001501414"/>
    </source>
</evidence>
<dbReference type="Pfam" id="PF00496">
    <property type="entry name" value="SBP_bac_5"/>
    <property type="match status" value="1"/>
</dbReference>
<name>A0ABP4I7H0_9PSEU</name>
<evidence type="ECO:0000256" key="4">
    <source>
        <dbReference type="ARBA" id="ARBA00022729"/>
    </source>
</evidence>
<dbReference type="CDD" id="cd08492">
    <property type="entry name" value="PBP2_NikA_DppA_OppA_like_15"/>
    <property type="match status" value="1"/>
</dbReference>
<comment type="subcellular location">
    <subcellularLocation>
        <location evidence="1">Cell envelope</location>
    </subcellularLocation>
</comment>
<dbReference type="PROSITE" id="PS51257">
    <property type="entry name" value="PROKAR_LIPOPROTEIN"/>
    <property type="match status" value="1"/>
</dbReference>
<comment type="caution">
    <text evidence="7">The sequence shown here is derived from an EMBL/GenBank/DDBJ whole genome shotgun (WGS) entry which is preliminary data.</text>
</comment>
<evidence type="ECO:0000259" key="6">
    <source>
        <dbReference type="Pfam" id="PF00496"/>
    </source>
</evidence>
<evidence type="ECO:0000256" key="2">
    <source>
        <dbReference type="ARBA" id="ARBA00005695"/>
    </source>
</evidence>
<reference evidence="8" key="1">
    <citation type="journal article" date="2019" name="Int. J. Syst. Evol. Microbiol.">
        <title>The Global Catalogue of Microorganisms (GCM) 10K type strain sequencing project: providing services to taxonomists for standard genome sequencing and annotation.</title>
        <authorList>
            <consortium name="The Broad Institute Genomics Platform"/>
            <consortium name="The Broad Institute Genome Sequencing Center for Infectious Disease"/>
            <person name="Wu L."/>
            <person name="Ma J."/>
        </authorList>
    </citation>
    <scope>NUCLEOTIDE SEQUENCE [LARGE SCALE GENOMIC DNA]</scope>
    <source>
        <strain evidence="8">JCM 11896</strain>
    </source>
</reference>
<comment type="similarity">
    <text evidence="2">Belongs to the bacterial solute-binding protein 5 family.</text>
</comment>
<dbReference type="Gene3D" id="3.10.105.10">
    <property type="entry name" value="Dipeptide-binding Protein, Domain 3"/>
    <property type="match status" value="1"/>
</dbReference>
<organism evidence="7 8">
    <name type="scientific">Pseudonocardia kongjuensis</name>
    <dbReference type="NCBI Taxonomy" id="102227"/>
    <lineage>
        <taxon>Bacteria</taxon>
        <taxon>Bacillati</taxon>
        <taxon>Actinomycetota</taxon>
        <taxon>Actinomycetes</taxon>
        <taxon>Pseudonocardiales</taxon>
        <taxon>Pseudonocardiaceae</taxon>
        <taxon>Pseudonocardia</taxon>
    </lineage>
</organism>
<feature type="domain" description="Solute-binding protein family 5" evidence="6">
    <location>
        <begin position="87"/>
        <end position="443"/>
    </location>
</feature>
<dbReference type="Gene3D" id="3.40.190.10">
    <property type="entry name" value="Periplasmic binding protein-like II"/>
    <property type="match status" value="1"/>
</dbReference>
<dbReference type="InterPro" id="IPR039424">
    <property type="entry name" value="SBP_5"/>
</dbReference>
<accession>A0ABP4I7H0</accession>
<feature type="signal peptide" evidence="5">
    <location>
        <begin position="1"/>
        <end position="28"/>
    </location>
</feature>
<evidence type="ECO:0000313" key="7">
    <source>
        <dbReference type="EMBL" id="GAA1383618.1"/>
    </source>
</evidence>
<gene>
    <name evidence="7" type="ORF">GCM10009613_13270</name>
</gene>